<dbReference type="RefSeq" id="WP_035712383.1">
    <property type="nucleotide sequence ID" value="NZ_CAMIFG010000125.1"/>
</dbReference>
<dbReference type="eggNOG" id="COG3626">
    <property type="taxonomic scope" value="Bacteria"/>
</dbReference>
<name>A0A086Y0S7_9RHOB</name>
<dbReference type="AlphaFoldDB" id="A0A086Y0S7"/>
<dbReference type="InterPro" id="IPR008773">
    <property type="entry name" value="PhnI"/>
</dbReference>
<dbReference type="GO" id="GO:0019634">
    <property type="term" value="P:organic phosphonate metabolic process"/>
    <property type="evidence" value="ECO:0007669"/>
    <property type="project" value="InterPro"/>
</dbReference>
<reference evidence="2 3" key="1">
    <citation type="submission" date="2014-03" db="EMBL/GenBank/DDBJ databases">
        <title>Genome of Haematobacter massiliensis CCUG 47968.</title>
        <authorList>
            <person name="Wang D."/>
            <person name="Wang G."/>
        </authorList>
    </citation>
    <scope>NUCLEOTIDE SEQUENCE [LARGE SCALE GENOMIC DNA]</scope>
    <source>
        <strain evidence="2 3">CCUG 47968</strain>
    </source>
</reference>
<keyword evidence="3" id="KW-1185">Reference proteome</keyword>
<proteinExistence type="predicted"/>
<sequence>MAYVATRGGERAIAQAERLYREGLGTIDQGRVAAVAAALPWLVDRVMGEASLYEPELAALALSQTGGDLYETVLLLRAWRTTQPRLTVAEPVTQEALFTHRRISAAFKDIPGGQILGPTLDYAHRLLATGVLDGVPLVPELVERAAKPAPASQPSLAAWQKAEGLVADPPRENVAPQNIPDLTREPLLFPAKRAHTLQSLARADTGGVLALGYSAMRGYGNAHPTVNELRLAEAELRVCHPRGTVFSAGRVRVSQAEVAAKDTSSQIRLGFSATLGWNEVKVISAATLDLNAPGAAKGSPTEEEFFLYHTEPVEASGFCIHFKLPHYVTFQSSLDAMRDARARTAVAAPEPGPQAELADAKIEEPTL</sequence>
<accession>A0A086Y0S7</accession>
<evidence type="ECO:0000313" key="3">
    <source>
        <dbReference type="Proteomes" id="UP000028826"/>
    </source>
</evidence>
<dbReference type="EMBL" id="JGYG01000009">
    <property type="protein sequence ID" value="KFI27877.1"/>
    <property type="molecule type" value="Genomic_DNA"/>
</dbReference>
<evidence type="ECO:0000256" key="1">
    <source>
        <dbReference type="SAM" id="MobiDB-lite"/>
    </source>
</evidence>
<gene>
    <name evidence="2" type="ORF">CN97_19730</name>
</gene>
<comment type="caution">
    <text evidence="2">The sequence shown here is derived from an EMBL/GenBank/DDBJ whole genome shotgun (WGS) entry which is preliminary data.</text>
</comment>
<feature type="region of interest" description="Disordered" evidence="1">
    <location>
        <begin position="347"/>
        <end position="367"/>
    </location>
</feature>
<evidence type="ECO:0000313" key="2">
    <source>
        <dbReference type="EMBL" id="KFI27877.1"/>
    </source>
</evidence>
<organism evidence="2 3">
    <name type="scientific">Haematobacter massiliensis</name>
    <dbReference type="NCBI Taxonomy" id="195105"/>
    <lineage>
        <taxon>Bacteria</taxon>
        <taxon>Pseudomonadati</taxon>
        <taxon>Pseudomonadota</taxon>
        <taxon>Alphaproteobacteria</taxon>
        <taxon>Rhodobacterales</taxon>
        <taxon>Paracoccaceae</taxon>
        <taxon>Haematobacter</taxon>
    </lineage>
</organism>
<protein>
    <submittedName>
        <fullName evidence="2">Phosphonate metabolism protein PhnI</fullName>
    </submittedName>
</protein>
<feature type="compositionally biased region" description="Basic and acidic residues" evidence="1">
    <location>
        <begin position="358"/>
        <end position="367"/>
    </location>
</feature>
<dbReference type="Proteomes" id="UP000028826">
    <property type="component" value="Unassembled WGS sequence"/>
</dbReference>
<dbReference type="Pfam" id="PF05861">
    <property type="entry name" value="PhnI"/>
    <property type="match status" value="1"/>
</dbReference>
<dbReference type="PIRSF" id="PIRSF007313">
    <property type="entry name" value="PhnI"/>
    <property type="match status" value="1"/>
</dbReference>
<dbReference type="OrthoDB" id="7870797at2"/>
<dbReference type="STRING" id="195105.CN97_19730"/>